<organism evidence="2 3">
    <name type="scientific">Kutzneria viridogrisea</name>
    <dbReference type="NCBI Taxonomy" id="47990"/>
    <lineage>
        <taxon>Bacteria</taxon>
        <taxon>Bacillati</taxon>
        <taxon>Actinomycetota</taxon>
        <taxon>Actinomycetes</taxon>
        <taxon>Pseudonocardiales</taxon>
        <taxon>Pseudonocardiaceae</taxon>
        <taxon>Kutzneria</taxon>
    </lineage>
</organism>
<evidence type="ECO:0000259" key="1">
    <source>
        <dbReference type="Pfam" id="PF14040"/>
    </source>
</evidence>
<proteinExistence type="predicted"/>
<reference evidence="2 3" key="1">
    <citation type="submission" date="2020-08" db="EMBL/GenBank/DDBJ databases">
        <title>Genomic Encyclopedia of Archaeal and Bacterial Type Strains, Phase II (KMG-II): from individual species to whole genera.</title>
        <authorList>
            <person name="Goeker M."/>
        </authorList>
    </citation>
    <scope>NUCLEOTIDE SEQUENCE [LARGE SCALE GENOMIC DNA]</scope>
    <source>
        <strain evidence="2 3">DSM 43850</strain>
    </source>
</reference>
<name>A0ABR6BA12_9PSEU</name>
<protein>
    <recommendedName>
        <fullName evidence="1">Deoxyribonuclease NucA/NucB domain-containing protein</fullName>
    </recommendedName>
</protein>
<dbReference type="InterPro" id="IPR029476">
    <property type="entry name" value="DNase_NucA_NucB"/>
</dbReference>
<evidence type="ECO:0000313" key="2">
    <source>
        <dbReference type="EMBL" id="MBA8923711.1"/>
    </source>
</evidence>
<keyword evidence="3" id="KW-1185">Reference proteome</keyword>
<gene>
    <name evidence="2" type="ORF">BC739_000908</name>
</gene>
<evidence type="ECO:0000313" key="3">
    <source>
        <dbReference type="Proteomes" id="UP000517916"/>
    </source>
</evidence>
<comment type="caution">
    <text evidence="2">The sequence shown here is derived from an EMBL/GenBank/DDBJ whole genome shotgun (WGS) entry which is preliminary data.</text>
</comment>
<dbReference type="Proteomes" id="UP000517916">
    <property type="component" value="Unassembled WGS sequence"/>
</dbReference>
<accession>A0ABR6BA12</accession>
<feature type="domain" description="Deoxyribonuclease NucA/NucB" evidence="1">
    <location>
        <begin position="129"/>
        <end position="214"/>
    </location>
</feature>
<dbReference type="EMBL" id="JACJID010000001">
    <property type="protein sequence ID" value="MBA8923711.1"/>
    <property type="molecule type" value="Genomic_DNA"/>
</dbReference>
<dbReference type="RefSeq" id="WP_201771814.1">
    <property type="nucleotide sequence ID" value="NZ_BAAABQ010000088.1"/>
</dbReference>
<dbReference type="Pfam" id="PF14040">
    <property type="entry name" value="DNase_NucA_NucB"/>
    <property type="match status" value="1"/>
</dbReference>
<sequence>MDTITVTSPNDAGDGPDLLAYFTGKIGFVAEYRDGKTIPENEDVTAINRVRFDSVGQRLGGKCEGTVFTDLTPNLEIHLTGHGTDQEARNVDDALHHPERTFPSVIGKSVPGASLSNPLHRLMDVGERNRNHDASVGICKDVWGPDYAAGGLDCDEYPYKTTREGSYTSTNGNPQAWNGSARPINKEDNSEAGTQLGVFYGTNRVLDNEAFTVSVVP</sequence>